<sequence length="102" mass="11812">MDVRMNTRTRQWLLKQGGVVTVDPFVFPGLIKNKRILIDHDISHAEPENKEAYHQFDVDGITVYLHRSLTMKHAVTFSVGGRAPFEQMQVSGVRRLFTENTW</sequence>
<evidence type="ECO:0000313" key="1">
    <source>
        <dbReference type="EMBL" id="NJP38922.1"/>
    </source>
</evidence>
<protein>
    <submittedName>
        <fullName evidence="1">Uncharacterized protein</fullName>
    </submittedName>
</protein>
<comment type="caution">
    <text evidence="1">The sequence shown here is derived from an EMBL/GenBank/DDBJ whole genome shotgun (WGS) entry which is preliminary data.</text>
</comment>
<reference evidence="1 2" key="1">
    <citation type="submission" date="2020-03" db="EMBL/GenBank/DDBJ databases">
        <title>Assessment of the enzymatic potential of alkaline-tolerant lipase obtained from Bacillus luteus H11 (technogenic soil) for the bioremediation of saline soils contaminated with petroleum substances.</title>
        <authorList>
            <person name="Kalwasinska A."/>
        </authorList>
    </citation>
    <scope>NUCLEOTIDE SEQUENCE [LARGE SCALE GENOMIC DNA]</scope>
    <source>
        <strain evidence="1 2">H11</strain>
    </source>
</reference>
<gene>
    <name evidence="1" type="ORF">HCN83_15245</name>
</gene>
<name>A0A969PR91_9BACI</name>
<dbReference type="RefSeq" id="WP_168008866.1">
    <property type="nucleotide sequence ID" value="NZ_JAATHJ010000034.1"/>
</dbReference>
<proteinExistence type="predicted"/>
<accession>A0A969PR91</accession>
<keyword evidence="2" id="KW-1185">Reference proteome</keyword>
<dbReference type="Proteomes" id="UP000752012">
    <property type="component" value="Unassembled WGS sequence"/>
</dbReference>
<organism evidence="1 2">
    <name type="scientific">Alkalicoccus luteus</name>
    <dbReference type="NCBI Taxonomy" id="1237094"/>
    <lineage>
        <taxon>Bacteria</taxon>
        <taxon>Bacillati</taxon>
        <taxon>Bacillota</taxon>
        <taxon>Bacilli</taxon>
        <taxon>Bacillales</taxon>
        <taxon>Bacillaceae</taxon>
        <taxon>Alkalicoccus</taxon>
    </lineage>
</organism>
<evidence type="ECO:0000313" key="2">
    <source>
        <dbReference type="Proteomes" id="UP000752012"/>
    </source>
</evidence>
<dbReference type="EMBL" id="JAATHJ010000034">
    <property type="protein sequence ID" value="NJP38922.1"/>
    <property type="molecule type" value="Genomic_DNA"/>
</dbReference>
<dbReference type="AlphaFoldDB" id="A0A969PR91"/>